<dbReference type="InterPro" id="IPR009339">
    <property type="entry name" value="DUF998"/>
</dbReference>
<feature type="transmembrane region" description="Helical" evidence="1">
    <location>
        <begin position="89"/>
        <end position="113"/>
    </location>
</feature>
<feature type="transmembrane region" description="Helical" evidence="1">
    <location>
        <begin position="191"/>
        <end position="211"/>
    </location>
</feature>
<feature type="transmembrane region" description="Helical" evidence="1">
    <location>
        <begin position="119"/>
        <end position="140"/>
    </location>
</feature>
<dbReference type="Proteomes" id="UP000325957">
    <property type="component" value="Unassembled WGS sequence"/>
</dbReference>
<proteinExistence type="predicted"/>
<name>A0A5J5KWG9_9MICC</name>
<dbReference type="Pfam" id="PF06197">
    <property type="entry name" value="DUF998"/>
    <property type="match status" value="1"/>
</dbReference>
<dbReference type="EMBL" id="SZWF01000024">
    <property type="protein sequence ID" value="KAA9393191.1"/>
    <property type="molecule type" value="Genomic_DNA"/>
</dbReference>
<evidence type="ECO:0000313" key="2">
    <source>
        <dbReference type="EMBL" id="KAA9393191.1"/>
    </source>
</evidence>
<comment type="caution">
    <text evidence="2">The sequence shown here is derived from an EMBL/GenBank/DDBJ whole genome shotgun (WGS) entry which is preliminary data.</text>
</comment>
<keyword evidence="3" id="KW-1185">Reference proteome</keyword>
<sequence length="358" mass="36723">MREDDPVARQARLVWAGWTCFLLGAIAGTAVLWGVARPLAGEGSIGVPAAIVTASVSAAAFTVSALRYRHGETEGMPLWQATVSHVSGVAVGAAVAGVSGLAVLCAGEILAVGLSGLQIAPLGGGLLTGAASAAGGSFAFASGIRLRTRDLAGLLFAFIVTGTLFAMLTAADPRWWELNFSQLGIDDANAWAFNGTLMVGGLLLATLGSYVGRDLHRLLGDQALRRIAWIVGLFAAAGLMLALVGVFPLHRAHLTHDIVASAALLLVVVAAAVTTTTLPGPIPAFRATTAGLAVGLVVAALLWLVFDIYSLTGFEAVVIGLVFVWVQALLGFLGALAPDESRPSARPRLLRHPGSRGA</sequence>
<keyword evidence="1" id="KW-1133">Transmembrane helix</keyword>
<gene>
    <name evidence="2" type="ORF">FCK90_13490</name>
</gene>
<dbReference type="OrthoDB" id="3225559at2"/>
<dbReference type="AlphaFoldDB" id="A0A5J5KWG9"/>
<feature type="transmembrane region" description="Helical" evidence="1">
    <location>
        <begin position="152"/>
        <end position="171"/>
    </location>
</feature>
<keyword evidence="1" id="KW-0812">Transmembrane</keyword>
<protein>
    <submittedName>
        <fullName evidence="2">DUF998 domain-containing protein</fullName>
    </submittedName>
</protein>
<feature type="transmembrane region" description="Helical" evidence="1">
    <location>
        <begin position="317"/>
        <end position="338"/>
    </location>
</feature>
<feature type="transmembrane region" description="Helical" evidence="1">
    <location>
        <begin position="45"/>
        <end position="68"/>
    </location>
</feature>
<reference evidence="2 3" key="1">
    <citation type="submission" date="2019-05" db="EMBL/GenBank/DDBJ databases">
        <title>Kocuria coralli sp. nov., a novel actinobacterium isolated from coral reef seawater.</title>
        <authorList>
            <person name="Li J."/>
        </authorList>
    </citation>
    <scope>NUCLEOTIDE SEQUENCE [LARGE SCALE GENOMIC DNA]</scope>
    <source>
        <strain evidence="2 3">SCSIO 13007</strain>
    </source>
</reference>
<feature type="transmembrane region" description="Helical" evidence="1">
    <location>
        <begin position="290"/>
        <end position="311"/>
    </location>
</feature>
<feature type="transmembrane region" description="Helical" evidence="1">
    <location>
        <begin position="12"/>
        <end position="33"/>
    </location>
</feature>
<accession>A0A5J5KWG9</accession>
<dbReference type="RefSeq" id="WP_158034830.1">
    <property type="nucleotide sequence ID" value="NZ_ML708628.1"/>
</dbReference>
<evidence type="ECO:0000313" key="3">
    <source>
        <dbReference type="Proteomes" id="UP000325957"/>
    </source>
</evidence>
<feature type="transmembrane region" description="Helical" evidence="1">
    <location>
        <begin position="258"/>
        <end position="278"/>
    </location>
</feature>
<evidence type="ECO:0000256" key="1">
    <source>
        <dbReference type="SAM" id="Phobius"/>
    </source>
</evidence>
<organism evidence="2 3">
    <name type="scientific">Kocuria coralli</name>
    <dbReference type="NCBI Taxonomy" id="1461025"/>
    <lineage>
        <taxon>Bacteria</taxon>
        <taxon>Bacillati</taxon>
        <taxon>Actinomycetota</taxon>
        <taxon>Actinomycetes</taxon>
        <taxon>Micrococcales</taxon>
        <taxon>Micrococcaceae</taxon>
        <taxon>Kocuria</taxon>
    </lineage>
</organism>
<keyword evidence="1" id="KW-0472">Membrane</keyword>
<feature type="transmembrane region" description="Helical" evidence="1">
    <location>
        <begin position="223"/>
        <end position="246"/>
    </location>
</feature>